<dbReference type="RefSeq" id="WP_005959060.1">
    <property type="nucleotide sequence ID" value="NZ_CP090569.1"/>
</dbReference>
<reference evidence="2" key="1">
    <citation type="journal article" date="2022" name="Mol. Ecol. Resour.">
        <title>The complete and closed genome of the facultative generalist Candidatus Endoriftia persephone from deep-sea hydrothermal vents.</title>
        <authorList>
            <person name="de Oliveira A.L."/>
            <person name="Srivastava A."/>
            <person name="Espada-Hinojosa S."/>
            <person name="Bright M."/>
        </authorList>
    </citation>
    <scope>NUCLEOTIDE SEQUENCE</scope>
    <source>
        <strain evidence="2">Tica-EPR-9o50.N</strain>
    </source>
</reference>
<dbReference type="EMBL" id="CP090569">
    <property type="protein sequence ID" value="USF89172.1"/>
    <property type="molecule type" value="Genomic_DNA"/>
</dbReference>
<dbReference type="InterPro" id="IPR026268">
    <property type="entry name" value="RseC"/>
</dbReference>
<proteinExistence type="predicted"/>
<dbReference type="PROSITE" id="PS51257">
    <property type="entry name" value="PROKAR_LIPOPROTEIN"/>
    <property type="match status" value="1"/>
</dbReference>
<dbReference type="Pfam" id="PF04246">
    <property type="entry name" value="RseC_MucC"/>
    <property type="match status" value="1"/>
</dbReference>
<dbReference type="PIRSF" id="PIRSF004923">
    <property type="entry name" value="RseC"/>
    <property type="match status" value="1"/>
</dbReference>
<protein>
    <submittedName>
        <fullName evidence="2">SoxR reducing system RseC family protein</fullName>
    </submittedName>
</protein>
<keyword evidence="3" id="KW-1185">Reference proteome</keyword>
<sequence>MIEESARVITCDGDYALVETQQQAACGNCQAGSSCGTSVIAGFFKRRHPQLRVRNPIEAKAGQQVVIGLDERALLRASLVSYLLPIFTLILCAIAGLELVRWMEIGQGELGSIIGGLLGLIAGLIGARGFASRHRTDALYEPEILRSAYSHPIRLG</sequence>
<name>A0A9J7A2U9_9GAMM</name>
<dbReference type="InterPro" id="IPR007359">
    <property type="entry name" value="SigmaE_reg_RseC_MucC"/>
</dbReference>
<dbReference type="Proteomes" id="UP001056649">
    <property type="component" value="Chromosome"/>
</dbReference>
<dbReference type="AlphaFoldDB" id="A0A9J7A2U9"/>
<gene>
    <name evidence="2" type="ORF">L0Y14_08065</name>
</gene>
<keyword evidence="1" id="KW-0812">Transmembrane</keyword>
<dbReference type="KEGG" id="eps:L0Y14_08065"/>
<dbReference type="PANTHER" id="PTHR35867:SF1">
    <property type="entry name" value="PROTEIN RSEC"/>
    <property type="match status" value="1"/>
</dbReference>
<organism evidence="2 3">
    <name type="scientific">Candidatus Endoriftia persephonae</name>
    <dbReference type="NCBI Taxonomy" id="393765"/>
    <lineage>
        <taxon>Bacteria</taxon>
        <taxon>Pseudomonadati</taxon>
        <taxon>Pseudomonadota</taxon>
        <taxon>Gammaproteobacteria</taxon>
        <taxon>Chromatiales</taxon>
        <taxon>Sedimenticolaceae</taxon>
        <taxon>Candidatus Endoriftia</taxon>
    </lineage>
</organism>
<evidence type="ECO:0000256" key="1">
    <source>
        <dbReference type="SAM" id="Phobius"/>
    </source>
</evidence>
<dbReference type="PANTHER" id="PTHR35867">
    <property type="entry name" value="PROTEIN RSEC"/>
    <property type="match status" value="1"/>
</dbReference>
<evidence type="ECO:0000313" key="2">
    <source>
        <dbReference type="EMBL" id="USF89172.1"/>
    </source>
</evidence>
<keyword evidence="1" id="KW-0472">Membrane</keyword>
<feature type="transmembrane region" description="Helical" evidence="1">
    <location>
        <begin position="112"/>
        <end position="131"/>
    </location>
</feature>
<accession>A0A9J7A2U9</accession>
<feature type="transmembrane region" description="Helical" evidence="1">
    <location>
        <begin position="79"/>
        <end position="100"/>
    </location>
</feature>
<keyword evidence="1" id="KW-1133">Transmembrane helix</keyword>
<evidence type="ECO:0000313" key="3">
    <source>
        <dbReference type="Proteomes" id="UP001056649"/>
    </source>
</evidence>